<reference evidence="2 3" key="1">
    <citation type="submission" date="2012-05" db="EMBL/GenBank/DDBJ databases">
        <title>Finished plasmid 2 of genome of Oscillatoria sp. PCC 7112.</title>
        <authorList>
            <consortium name="US DOE Joint Genome Institute"/>
            <person name="Gugger M."/>
            <person name="Coursin T."/>
            <person name="Rippka R."/>
            <person name="Tandeau De Marsac N."/>
            <person name="Huntemann M."/>
            <person name="Wei C.-L."/>
            <person name="Han J."/>
            <person name="Detter J.C."/>
            <person name="Han C."/>
            <person name="Tapia R."/>
            <person name="Davenport K."/>
            <person name="Daligault H."/>
            <person name="Erkkila T."/>
            <person name="Gu W."/>
            <person name="Munk A.C.C."/>
            <person name="Teshima H."/>
            <person name="Xu Y."/>
            <person name="Chain P."/>
            <person name="Chen A."/>
            <person name="Krypides N."/>
            <person name="Mavromatis K."/>
            <person name="Markowitz V."/>
            <person name="Szeto E."/>
            <person name="Ivanova N."/>
            <person name="Mikhailova N."/>
            <person name="Ovchinnikova G."/>
            <person name="Pagani I."/>
            <person name="Pati A."/>
            <person name="Goodwin L."/>
            <person name="Peters L."/>
            <person name="Pitluck S."/>
            <person name="Woyke T."/>
            <person name="Kerfeld C."/>
        </authorList>
    </citation>
    <scope>NUCLEOTIDE SEQUENCE [LARGE SCALE GENOMIC DNA]</scope>
    <source>
        <strain evidence="2 3">PCC 7112</strain>
        <plasmid evidence="2 3">pOSC7112.02</plasmid>
    </source>
</reference>
<feature type="domain" description="Tc1-like transposase DDE" evidence="1">
    <location>
        <begin position="9"/>
        <end position="140"/>
    </location>
</feature>
<dbReference type="RefSeq" id="WP_015179736.1">
    <property type="nucleotide sequence ID" value="NC_019729.1"/>
</dbReference>
<dbReference type="PANTHER" id="PTHR46564:SF1">
    <property type="entry name" value="TRANSPOSASE"/>
    <property type="match status" value="1"/>
</dbReference>
<geneLocation type="plasmid" evidence="2 3">
    <name>pOSC7112.02</name>
</geneLocation>
<dbReference type="InterPro" id="IPR038717">
    <property type="entry name" value="Tc1-like_DDE_dom"/>
</dbReference>
<dbReference type="Gene3D" id="3.30.420.10">
    <property type="entry name" value="Ribonuclease H-like superfamily/Ribonuclease H"/>
    <property type="match status" value="1"/>
</dbReference>
<evidence type="ECO:0000259" key="1">
    <source>
        <dbReference type="Pfam" id="PF13358"/>
    </source>
</evidence>
<evidence type="ECO:0000313" key="2">
    <source>
        <dbReference type="EMBL" id="AFZ10768.1"/>
    </source>
</evidence>
<dbReference type="InterPro" id="IPR036397">
    <property type="entry name" value="RNaseH_sf"/>
</dbReference>
<evidence type="ECO:0000313" key="3">
    <source>
        <dbReference type="Proteomes" id="UP000010478"/>
    </source>
</evidence>
<keyword evidence="2" id="KW-0614">Plasmid</keyword>
<protein>
    <submittedName>
        <fullName evidence="2">Transposase</fullName>
    </submittedName>
</protein>
<dbReference type="Proteomes" id="UP000010478">
    <property type="component" value="Plasmid pOSC7112.02"/>
</dbReference>
<organism evidence="2 3">
    <name type="scientific">Phormidium nigroviride PCC 7112</name>
    <dbReference type="NCBI Taxonomy" id="179408"/>
    <lineage>
        <taxon>Bacteria</taxon>
        <taxon>Bacillati</taxon>
        <taxon>Cyanobacteriota</taxon>
        <taxon>Cyanophyceae</taxon>
        <taxon>Oscillatoriophycideae</taxon>
        <taxon>Oscillatoriales</taxon>
        <taxon>Oscillatoriaceae</taxon>
        <taxon>Phormidium</taxon>
    </lineage>
</organism>
<dbReference type="Pfam" id="PF13358">
    <property type="entry name" value="DDE_3"/>
    <property type="match status" value="1"/>
</dbReference>
<keyword evidence="3" id="KW-1185">Reference proteome</keyword>
<accession>K9VRQ9</accession>
<dbReference type="OrthoDB" id="427021at2"/>
<dbReference type="AlphaFoldDB" id="K9VRQ9"/>
<sequence>MKNIDPDNLVFLDEMGVLLGLTRTHARSICGSRVYDLKPFYRGAKVTVVGAISLKKVVGLMTLNGSMDGRAFEVFIEHFLVPNLWEGAVVVMDNLPAHKLGTIGSLIQAAGASLLNLSPYSPDFNPIELWWSQLKSFLRQFSPTTTKMVDILLATAVDLVNPKHFKNWFTSCCYCTS</sequence>
<dbReference type="KEGG" id="oni:Osc7112_6657"/>
<dbReference type="HOGENOM" id="CLU_056788_10_0_3"/>
<gene>
    <name evidence="2" type="ORF">Osc7112_6657</name>
</gene>
<dbReference type="GO" id="GO:0003676">
    <property type="term" value="F:nucleic acid binding"/>
    <property type="evidence" value="ECO:0007669"/>
    <property type="project" value="InterPro"/>
</dbReference>
<dbReference type="EMBL" id="CP003616">
    <property type="protein sequence ID" value="AFZ10768.1"/>
    <property type="molecule type" value="Genomic_DNA"/>
</dbReference>
<dbReference type="PANTHER" id="PTHR46564">
    <property type="entry name" value="TRANSPOSASE"/>
    <property type="match status" value="1"/>
</dbReference>
<name>K9VRQ9_9CYAN</name>
<dbReference type="PATRIC" id="fig|179408.3.peg.7965"/>
<proteinExistence type="predicted"/>